<feature type="region of interest" description="Disordered" evidence="2">
    <location>
        <begin position="1"/>
        <end position="110"/>
    </location>
</feature>
<gene>
    <name evidence="4" type="ORF">Tdes44962_MAKER04685</name>
</gene>
<proteinExistence type="inferred from homology"/>
<accession>A0A9W7VZY1</accession>
<dbReference type="PANTHER" id="PTHR22100">
    <property type="entry name" value="WINGS APART-LIKE PROTEIN HOMOLOG"/>
    <property type="match status" value="1"/>
</dbReference>
<comment type="similarity">
    <text evidence="1">Belongs to the WAPL family.</text>
</comment>
<feature type="compositionally biased region" description="Polar residues" evidence="2">
    <location>
        <begin position="202"/>
        <end position="211"/>
    </location>
</feature>
<dbReference type="Pfam" id="PF07814">
    <property type="entry name" value="WAPL"/>
    <property type="match status" value="1"/>
</dbReference>
<feature type="domain" description="Wings apart-like protein C-terminal" evidence="3">
    <location>
        <begin position="413"/>
        <end position="724"/>
    </location>
</feature>
<dbReference type="InterPro" id="IPR039874">
    <property type="entry name" value="WAPL"/>
</dbReference>
<organism evidence="4 5">
    <name type="scientific">Teratosphaeria destructans</name>
    <dbReference type="NCBI Taxonomy" id="418781"/>
    <lineage>
        <taxon>Eukaryota</taxon>
        <taxon>Fungi</taxon>
        <taxon>Dikarya</taxon>
        <taxon>Ascomycota</taxon>
        <taxon>Pezizomycotina</taxon>
        <taxon>Dothideomycetes</taxon>
        <taxon>Dothideomycetidae</taxon>
        <taxon>Mycosphaerellales</taxon>
        <taxon>Teratosphaeriaceae</taxon>
        <taxon>Teratosphaeria</taxon>
    </lineage>
</organism>
<name>A0A9W7VZY1_9PEZI</name>
<evidence type="ECO:0000259" key="3">
    <source>
        <dbReference type="Pfam" id="PF07814"/>
    </source>
</evidence>
<evidence type="ECO:0000313" key="5">
    <source>
        <dbReference type="Proteomes" id="UP001138500"/>
    </source>
</evidence>
<dbReference type="AlphaFoldDB" id="A0A9W7VZY1"/>
<evidence type="ECO:0000256" key="1">
    <source>
        <dbReference type="ARBA" id="ARBA00006854"/>
    </source>
</evidence>
<feature type="region of interest" description="Disordered" evidence="2">
    <location>
        <begin position="132"/>
        <end position="289"/>
    </location>
</feature>
<feature type="compositionally biased region" description="Polar residues" evidence="2">
    <location>
        <begin position="20"/>
        <end position="29"/>
    </location>
</feature>
<reference evidence="4 5" key="1">
    <citation type="journal article" date="2018" name="IMA Fungus">
        <title>IMA Genome-F 10: Nine draft genome sequences of Claviceps purpurea s.lat., including C. arundinis, C. humidiphila, and C. cf. spartinae, pseudomolecules for the pitch canker pathogen Fusarium circinatum, draft genome of Davidsoniella eucalypti, Grosmannia galeiformis, Quambalaria eucalypti, and Teratosphaeria destructans.</title>
        <authorList>
            <person name="Wingfield B.D."/>
            <person name="Liu M."/>
            <person name="Nguyen H.D."/>
            <person name="Lane F.A."/>
            <person name="Morgan S.W."/>
            <person name="De Vos L."/>
            <person name="Wilken P.M."/>
            <person name="Duong T.A."/>
            <person name="Aylward J."/>
            <person name="Coetzee M.P."/>
            <person name="Dadej K."/>
            <person name="De Beer Z.W."/>
            <person name="Findlay W."/>
            <person name="Havenga M."/>
            <person name="Kolarik M."/>
            <person name="Menzies J.G."/>
            <person name="Naidoo K."/>
            <person name="Pochopski O."/>
            <person name="Shoukouhi P."/>
            <person name="Santana Q.C."/>
            <person name="Seifert K.A."/>
            <person name="Soal N."/>
            <person name="Steenkamp E.T."/>
            <person name="Tatham C.T."/>
            <person name="van der Nest M.A."/>
            <person name="Wingfield M.J."/>
        </authorList>
    </citation>
    <scope>NUCLEOTIDE SEQUENCE [LARGE SCALE GENOMIC DNA]</scope>
    <source>
        <strain evidence="4">CMW44962</strain>
    </source>
</reference>
<dbReference type="Gene3D" id="1.25.10.10">
    <property type="entry name" value="Leucine-rich Repeat Variant"/>
    <property type="match status" value="1"/>
</dbReference>
<evidence type="ECO:0000313" key="4">
    <source>
        <dbReference type="EMBL" id="KAH9822716.1"/>
    </source>
</evidence>
<dbReference type="EMBL" id="RIBY02002212">
    <property type="protein sequence ID" value="KAH9822716.1"/>
    <property type="molecule type" value="Genomic_DNA"/>
</dbReference>
<dbReference type="PANTHER" id="PTHR22100:SF13">
    <property type="entry name" value="WINGS APART-LIKE PROTEIN HOMOLOG"/>
    <property type="match status" value="1"/>
</dbReference>
<reference evidence="4 5" key="2">
    <citation type="journal article" date="2021" name="Curr. Genet.">
        <title>Genetic response to nitrogen starvation in the aggressive Eucalyptus foliar pathogen Teratosphaeria destructans.</title>
        <authorList>
            <person name="Havenga M."/>
            <person name="Wingfield B.D."/>
            <person name="Wingfield M.J."/>
            <person name="Dreyer L.L."/>
            <person name="Roets F."/>
            <person name="Aylward J."/>
        </authorList>
    </citation>
    <scope>NUCLEOTIDE SEQUENCE [LARGE SCALE GENOMIC DNA]</scope>
    <source>
        <strain evidence="4">CMW44962</strain>
    </source>
</reference>
<comment type="caution">
    <text evidence="4">The sequence shown here is derived from an EMBL/GenBank/DDBJ whole genome shotgun (WGS) entry which is preliminary data.</text>
</comment>
<dbReference type="Proteomes" id="UP001138500">
    <property type="component" value="Unassembled WGS sequence"/>
</dbReference>
<evidence type="ECO:0000256" key="2">
    <source>
        <dbReference type="SAM" id="MobiDB-lite"/>
    </source>
</evidence>
<sequence>MTTLYPSRLDRPKKVVRYGKSSSRSSYNTKHVDSWIEDDALVSNPAKAEGPAESNEPSPKLASNRPSPKVESGTFANKMESGTFANKVESKGLLKRVKMPERDAWDVPSDDEVREEFELRRPRLKNRKLVMLHEEALAPWEREGEDKAETKSATRPEQSKSRAISPPINKRQPTLAARRKHSARSPATPSKRAGMREERKSPSNPTDTASAKDQILDFPAKPSTHPRRSRLASRPSTIKGSSAPARLSDMLPMDTDSTDPSLSPVMASPSTPRGTTPSHSGSKMTPKQTELWSQLLPDPPSQLGIQDLSLAGRPRLNLARSMSDIPHRRTRLVDRLKAAAESSDDSDVEMEEAAIPDEPVSQPPPQGAVTYARARSYLQEDSLDDVLFGMQTFSRQPNGSNSDSDEHSHGGLRTIHELRAAGRNDRFTQDTTALLEDIADHVVSARARRRSALLELALKMSDKAYVERFVSQGFEHHLIAELSAPEDLIADSALAAVVAMLIASEHVVRAIADAGTIAWAAKLLNLKTPLTKMSKDRKFNMSKASQSDLAKSVEKMRMSTVLWETTPSILSPRMIALRLTDLLSRALRKSGDHSDIVNEDILHRILDQSEDGERGLIISVLESLSTSAHSLDWPVVVVEEVAAAVQQAITADRHTTFLSFRLTLNLTNNNPRNCTYFSSDKLVGSLIVTIKDGFNDTTTEHRAINMDLLVLAMGIMINLAEHCPAARLHAISATAQAAMTSLLDIFTAAQEGLEEAESLDASQTNVAFGYLAVMLANLCMDDEVRGLISSKLPGKNLILLVSAVEEFVTHHQRVDALGLGMDGVDGREVWGAFTEKLKCVLMRLKIMAGMT</sequence>
<keyword evidence="5" id="KW-1185">Reference proteome</keyword>
<dbReference type="InterPro" id="IPR011989">
    <property type="entry name" value="ARM-like"/>
</dbReference>
<feature type="compositionally biased region" description="Basic and acidic residues" evidence="2">
    <location>
        <begin position="132"/>
        <end position="160"/>
    </location>
</feature>
<dbReference type="InterPro" id="IPR022771">
    <property type="entry name" value="WAPL_C"/>
</dbReference>
<feature type="compositionally biased region" description="Polar residues" evidence="2">
    <location>
        <begin position="268"/>
        <end position="289"/>
    </location>
</feature>
<feature type="compositionally biased region" description="Basic and acidic residues" evidence="2">
    <location>
        <begin position="88"/>
        <end position="105"/>
    </location>
</feature>
<protein>
    <submittedName>
        <fullName evidence="4">Wings apart-like protein regulation of heterochromatin</fullName>
    </submittedName>
</protein>
<dbReference type="OrthoDB" id="78088at2759"/>